<dbReference type="SUPFAM" id="SSF46894">
    <property type="entry name" value="C-terminal effector domain of the bipartite response regulators"/>
    <property type="match status" value="1"/>
</dbReference>
<dbReference type="CDD" id="cd06170">
    <property type="entry name" value="LuxR_C_like"/>
    <property type="match status" value="1"/>
</dbReference>
<keyword evidence="1" id="KW-0805">Transcription regulation</keyword>
<dbReference type="Proteomes" id="UP000235653">
    <property type="component" value="Unassembled WGS sequence"/>
</dbReference>
<dbReference type="PANTHER" id="PTHR44688:SF16">
    <property type="entry name" value="DNA-BINDING TRANSCRIPTIONAL ACTIVATOR DEVR_DOSR"/>
    <property type="match status" value="1"/>
</dbReference>
<feature type="domain" description="HTH luxR-type" evidence="4">
    <location>
        <begin position="41"/>
        <end position="106"/>
    </location>
</feature>
<dbReference type="InterPro" id="IPR036388">
    <property type="entry name" value="WH-like_DNA-bd_sf"/>
</dbReference>
<dbReference type="Gene3D" id="1.10.10.10">
    <property type="entry name" value="Winged helix-like DNA-binding domain superfamily/Winged helix DNA-binding domain"/>
    <property type="match status" value="1"/>
</dbReference>
<organism evidence="5 6">
    <name type="scientific">Dehalogenimonas etheniformans</name>
    <dbReference type="NCBI Taxonomy" id="1536648"/>
    <lineage>
        <taxon>Bacteria</taxon>
        <taxon>Bacillati</taxon>
        <taxon>Chloroflexota</taxon>
        <taxon>Dehalococcoidia</taxon>
        <taxon>Dehalococcoidales</taxon>
        <taxon>Dehalococcoidaceae</taxon>
        <taxon>Dehalogenimonas</taxon>
    </lineage>
</organism>
<dbReference type="Pfam" id="PF00196">
    <property type="entry name" value="GerE"/>
    <property type="match status" value="1"/>
</dbReference>
<accession>A0A2P5P721</accession>
<keyword evidence="2 5" id="KW-0238">DNA-binding</keyword>
<gene>
    <name evidence="5" type="ORF">JP09_006230</name>
</gene>
<dbReference type="PROSITE" id="PS50043">
    <property type="entry name" value="HTH_LUXR_2"/>
    <property type="match status" value="1"/>
</dbReference>
<comment type="caution">
    <text evidence="5">The sequence shown here is derived from an EMBL/GenBank/DDBJ whole genome shotgun (WGS) entry which is preliminary data.</text>
</comment>
<dbReference type="AlphaFoldDB" id="A0A2P5P721"/>
<dbReference type="PROSITE" id="PS00622">
    <property type="entry name" value="HTH_LUXR_1"/>
    <property type="match status" value="1"/>
</dbReference>
<proteinExistence type="predicted"/>
<dbReference type="GO" id="GO:0003677">
    <property type="term" value="F:DNA binding"/>
    <property type="evidence" value="ECO:0007669"/>
    <property type="project" value="UniProtKB-KW"/>
</dbReference>
<dbReference type="PRINTS" id="PR00038">
    <property type="entry name" value="HTHLUXR"/>
</dbReference>
<dbReference type="InterPro" id="IPR000792">
    <property type="entry name" value="Tscrpt_reg_LuxR_C"/>
</dbReference>
<evidence type="ECO:0000256" key="3">
    <source>
        <dbReference type="ARBA" id="ARBA00023163"/>
    </source>
</evidence>
<dbReference type="PANTHER" id="PTHR44688">
    <property type="entry name" value="DNA-BINDING TRANSCRIPTIONAL ACTIVATOR DEVR_DOSR"/>
    <property type="match status" value="1"/>
</dbReference>
<evidence type="ECO:0000256" key="1">
    <source>
        <dbReference type="ARBA" id="ARBA00023015"/>
    </source>
</evidence>
<sequence length="108" mass="12122">MGFHILSTEELTPDQFIDKAREYLLASDSRNPKNSSKSYEKEFDRYLLSPREREVAIAVTKGISNAEIGNSLFIGLSTVKKHTSAIFEKTRTKSRAAFVSLMAHPVSN</sequence>
<evidence type="ECO:0000313" key="5">
    <source>
        <dbReference type="EMBL" id="PPD58098.1"/>
    </source>
</evidence>
<evidence type="ECO:0000259" key="4">
    <source>
        <dbReference type="PROSITE" id="PS50043"/>
    </source>
</evidence>
<evidence type="ECO:0000256" key="2">
    <source>
        <dbReference type="ARBA" id="ARBA00023125"/>
    </source>
</evidence>
<evidence type="ECO:0000313" key="6">
    <source>
        <dbReference type="Proteomes" id="UP000235653"/>
    </source>
</evidence>
<name>A0A2P5P721_9CHLR</name>
<reference evidence="5 6" key="1">
    <citation type="journal article" date="2017" name="ISME J.">
        <title>Grape pomace compost harbors organohalide-respiring Dehalogenimonas species with novel reductive dehalogenase genes.</title>
        <authorList>
            <person name="Yang Y."/>
            <person name="Higgins S.A."/>
            <person name="Yan J."/>
            <person name="Simsir B."/>
            <person name="Chourey K."/>
            <person name="Iyer R."/>
            <person name="Hettich R.L."/>
            <person name="Baldwin B."/>
            <person name="Ogles D.M."/>
            <person name="Loffler F.E."/>
        </authorList>
    </citation>
    <scope>NUCLEOTIDE SEQUENCE [LARGE SCALE GENOMIC DNA]</scope>
    <source>
        <strain evidence="5 6">GP</strain>
    </source>
</reference>
<dbReference type="InterPro" id="IPR016032">
    <property type="entry name" value="Sig_transdc_resp-reg_C-effctor"/>
</dbReference>
<keyword evidence="3" id="KW-0804">Transcription</keyword>
<dbReference type="EMBL" id="JQAN02000010">
    <property type="protein sequence ID" value="PPD58098.1"/>
    <property type="molecule type" value="Genomic_DNA"/>
</dbReference>
<protein>
    <submittedName>
        <fullName evidence="5">DNA-binding response regulator</fullName>
    </submittedName>
</protein>
<dbReference type="SMART" id="SM00421">
    <property type="entry name" value="HTH_LUXR"/>
    <property type="match status" value="1"/>
</dbReference>
<keyword evidence="6" id="KW-1185">Reference proteome</keyword>
<dbReference type="GO" id="GO:0006355">
    <property type="term" value="P:regulation of DNA-templated transcription"/>
    <property type="evidence" value="ECO:0007669"/>
    <property type="project" value="InterPro"/>
</dbReference>